<dbReference type="KEGG" id="ttk:TST_1129"/>
<reference evidence="2" key="1">
    <citation type="journal article" date="2018" name="Science">
        <title>A primordial and reversible TCA cycle in a facultatively chemolithoautotrophic thermophile.</title>
        <authorList>
            <person name="Nunoura T."/>
            <person name="Chikaraishi Y."/>
            <person name="Izaki R."/>
            <person name="Suwa T."/>
            <person name="Sato T."/>
            <person name="Harada T."/>
            <person name="Mori K."/>
            <person name="Kato Y."/>
            <person name="Miyazaki M."/>
            <person name="Shimamura S."/>
            <person name="Yanagawa K."/>
            <person name="Shuto A."/>
            <person name="Ohkouchi N."/>
            <person name="Fujita N."/>
            <person name="Takaki Y."/>
            <person name="Atomi H."/>
            <person name="Takai K."/>
        </authorList>
    </citation>
    <scope>NUCLEOTIDE SEQUENCE [LARGE SCALE GENOMIC DNA]</scope>
    <source>
        <strain evidence="2">DSM 17441 / JCM 13301 / NBRC 103674 / ABI70S6</strain>
    </source>
</reference>
<dbReference type="STRING" id="1298851.TST_1129"/>
<dbReference type="AlphaFoldDB" id="A0A0S3QUB8"/>
<keyword evidence="2" id="KW-1185">Reference proteome</keyword>
<proteinExistence type="predicted"/>
<dbReference type="InterPro" id="IPR036206">
    <property type="entry name" value="ThiamineP_synth_sf"/>
</dbReference>
<dbReference type="EMBL" id="AP013035">
    <property type="protein sequence ID" value="BAT71921.1"/>
    <property type="molecule type" value="Genomic_DNA"/>
</dbReference>
<sequence length="320" mass="36482">MTQDRRISLLAPGGSVAMAKASFEAGADAVYVGLYGWSRRTKEYELKIEEIALICEEARKHNKEVRVALNTAFSALEYPLFKKAIKDLESVGVNGLIINDVGAILTIKEVSPSMEVHVSAGMNAINIEDMRFYKELGADMIVMPCNLTPEEVKKIKEHVPVGVEVFLHSNTCFTYLGKCLMSSYVKHNWVFDEYGKNHFHGSPNRGGYCHRICKANWKWNDQKVELRNDMFLAFENLEDWIEAGVDCLKIQGREYNPNIIAQIVKFYREVIDTIVSNGQLPNKERYRKQLEEISRARDQERNKRTCTVLQEVAQEAPIAV</sequence>
<dbReference type="SUPFAM" id="SSF51391">
    <property type="entry name" value="Thiamin phosphate synthase"/>
    <property type="match status" value="1"/>
</dbReference>
<accession>A0A0S3QUB8</accession>
<evidence type="ECO:0000313" key="2">
    <source>
        <dbReference type="Proteomes" id="UP000063234"/>
    </source>
</evidence>
<protein>
    <submittedName>
        <fullName evidence="1">Peptidase U32</fullName>
    </submittedName>
</protein>
<dbReference type="Proteomes" id="UP000063234">
    <property type="component" value="Chromosome"/>
</dbReference>
<dbReference type="PANTHER" id="PTHR30217">
    <property type="entry name" value="PEPTIDASE U32 FAMILY"/>
    <property type="match status" value="1"/>
</dbReference>
<name>A0A0S3QUB8_THET7</name>
<organism evidence="1 2">
    <name type="scientific">Thermosulfidibacter takaii (strain DSM 17441 / JCM 13301 / NBRC 103674 / ABI70S6)</name>
    <dbReference type="NCBI Taxonomy" id="1298851"/>
    <lineage>
        <taxon>Bacteria</taxon>
        <taxon>Pseudomonadati</taxon>
        <taxon>Thermosulfidibacterota</taxon>
        <taxon>Thermosulfidibacteria</taxon>
        <taxon>Thermosulfidibacterales</taxon>
        <taxon>Thermosulfidibacteraceae</taxon>
    </lineage>
</organism>
<dbReference type="InterPro" id="IPR051454">
    <property type="entry name" value="RNA/ubiquinone_mod_enzymes"/>
</dbReference>
<dbReference type="InterPro" id="IPR001539">
    <property type="entry name" value="Peptidase_U32"/>
</dbReference>
<dbReference type="Pfam" id="PF01136">
    <property type="entry name" value="Peptidase_U32"/>
    <property type="match status" value="1"/>
</dbReference>
<evidence type="ECO:0000313" key="1">
    <source>
        <dbReference type="EMBL" id="BAT71921.1"/>
    </source>
</evidence>
<gene>
    <name evidence="1" type="ORF">TST_1129</name>
</gene>
<dbReference type="PANTHER" id="PTHR30217:SF3">
    <property type="entry name" value="UBIQUINONE BIOSYNTHESIS PROTEIN UBIU"/>
    <property type="match status" value="1"/>
</dbReference>